<comment type="similarity">
    <text evidence="1">Belongs to the LysR transcriptional regulatory family.</text>
</comment>
<dbReference type="InterPro" id="IPR050389">
    <property type="entry name" value="LysR-type_TF"/>
</dbReference>
<keyword evidence="7" id="KW-1185">Reference proteome</keyword>
<evidence type="ECO:0000259" key="5">
    <source>
        <dbReference type="PROSITE" id="PS50931"/>
    </source>
</evidence>
<dbReference type="SUPFAM" id="SSF53850">
    <property type="entry name" value="Periplasmic binding protein-like II"/>
    <property type="match status" value="1"/>
</dbReference>
<evidence type="ECO:0000256" key="2">
    <source>
        <dbReference type="ARBA" id="ARBA00023015"/>
    </source>
</evidence>
<dbReference type="SUPFAM" id="SSF46785">
    <property type="entry name" value="Winged helix' DNA-binding domain"/>
    <property type="match status" value="1"/>
</dbReference>
<keyword evidence="3" id="KW-0238">DNA-binding</keyword>
<dbReference type="PANTHER" id="PTHR30118">
    <property type="entry name" value="HTH-TYPE TRANSCRIPTIONAL REGULATOR LEUO-RELATED"/>
    <property type="match status" value="1"/>
</dbReference>
<dbReference type="InterPro" id="IPR036390">
    <property type="entry name" value="WH_DNA-bd_sf"/>
</dbReference>
<keyword evidence="4" id="KW-0804">Transcription</keyword>
<sequence>MQIMLQIDHFDLRSFDLNLLIAFDALMRERSVTRAADLLKIRQPAMSHSLSLLRTLFQDELFVRVGTVMQPTARALALAEPVEQALSMMQTVIHARSEFDPSTDQRIFRMGFSSEVELLLMPELALRLRQLAPGVKLHGRPVQQRDVYRMLDDRVLDLAIGCFDSQAMRYRQQLLFGQSLSCVFHPDKMAFKSAIPLEDYLSLPHALVSLSESLHGCLESALDAIGGKLNVVATSSEFLGVLGMVASAPLIATLPTRMARRYGEAFGLRVVPVPMILTLPDVSLVWTAQEDNHPASRWLRGEISSILGRMPP</sequence>
<evidence type="ECO:0000256" key="4">
    <source>
        <dbReference type="ARBA" id="ARBA00023163"/>
    </source>
</evidence>
<evidence type="ECO:0000256" key="1">
    <source>
        <dbReference type="ARBA" id="ARBA00009437"/>
    </source>
</evidence>
<dbReference type="InterPro" id="IPR036388">
    <property type="entry name" value="WH-like_DNA-bd_sf"/>
</dbReference>
<dbReference type="InterPro" id="IPR005119">
    <property type="entry name" value="LysR_subst-bd"/>
</dbReference>
<dbReference type="Gene3D" id="1.10.10.10">
    <property type="entry name" value="Winged helix-like DNA-binding domain superfamily/Winged helix DNA-binding domain"/>
    <property type="match status" value="1"/>
</dbReference>
<dbReference type="Proteomes" id="UP000237673">
    <property type="component" value="Chromosome"/>
</dbReference>
<dbReference type="Gene3D" id="3.40.190.10">
    <property type="entry name" value="Periplasmic binding protein-like II"/>
    <property type="match status" value="2"/>
</dbReference>
<dbReference type="PANTHER" id="PTHR30118:SF15">
    <property type="entry name" value="TRANSCRIPTIONAL REGULATORY PROTEIN"/>
    <property type="match status" value="1"/>
</dbReference>
<protein>
    <submittedName>
        <fullName evidence="6">LysR family transcriptional regulator</fullName>
    </submittedName>
</protein>
<reference evidence="6 7" key="1">
    <citation type="submission" date="2018-01" db="EMBL/GenBank/DDBJ databases">
        <title>Complete and assembled Genome of Pantoea calida DSM22759T.</title>
        <authorList>
            <person name="Stevens M.J.A."/>
            <person name="Zurfluh K."/>
            <person name="Stephan R."/>
        </authorList>
    </citation>
    <scope>NUCLEOTIDE SEQUENCE [LARGE SCALE GENOMIC DNA]</scope>
    <source>
        <strain evidence="6 7">DSM 22759</strain>
    </source>
</reference>
<dbReference type="InterPro" id="IPR000847">
    <property type="entry name" value="LysR_HTH_N"/>
</dbReference>
<feature type="domain" description="HTH lysR-type" evidence="5">
    <location>
        <begin position="15"/>
        <end position="72"/>
    </location>
</feature>
<dbReference type="Pfam" id="PF00126">
    <property type="entry name" value="HTH_1"/>
    <property type="match status" value="1"/>
</dbReference>
<proteinExistence type="inferred from homology"/>
<dbReference type="PROSITE" id="PS50931">
    <property type="entry name" value="HTH_LYSR"/>
    <property type="match status" value="1"/>
</dbReference>
<organism evidence="6 7">
    <name type="scientific">Mixta calida</name>
    <dbReference type="NCBI Taxonomy" id="665913"/>
    <lineage>
        <taxon>Bacteria</taxon>
        <taxon>Pseudomonadati</taxon>
        <taxon>Pseudomonadota</taxon>
        <taxon>Gammaproteobacteria</taxon>
        <taxon>Enterobacterales</taxon>
        <taxon>Erwiniaceae</taxon>
        <taxon>Mixta</taxon>
    </lineage>
</organism>
<dbReference type="PRINTS" id="PR00039">
    <property type="entry name" value="HTHLYSR"/>
</dbReference>
<accession>A0ABN5HER9</accession>
<name>A0ABN5HER9_9GAMM</name>
<keyword evidence="2" id="KW-0805">Transcription regulation</keyword>
<dbReference type="EMBL" id="CP026378">
    <property type="protein sequence ID" value="AUY27117.1"/>
    <property type="molecule type" value="Genomic_DNA"/>
</dbReference>
<evidence type="ECO:0000313" key="7">
    <source>
        <dbReference type="Proteomes" id="UP000237673"/>
    </source>
</evidence>
<gene>
    <name evidence="6" type="ORF">C2E16_08935</name>
</gene>
<evidence type="ECO:0000256" key="3">
    <source>
        <dbReference type="ARBA" id="ARBA00023125"/>
    </source>
</evidence>
<evidence type="ECO:0000313" key="6">
    <source>
        <dbReference type="EMBL" id="AUY27117.1"/>
    </source>
</evidence>
<dbReference type="Pfam" id="PF03466">
    <property type="entry name" value="LysR_substrate"/>
    <property type="match status" value="1"/>
</dbReference>